<evidence type="ECO:0000313" key="2">
    <source>
        <dbReference type="EMBL" id="SEW29395.1"/>
    </source>
</evidence>
<name>A0A1I0QR83_9FLAO</name>
<dbReference type="Proteomes" id="UP000199469">
    <property type="component" value="Unassembled WGS sequence"/>
</dbReference>
<accession>A0A1I0QR83</accession>
<dbReference type="SUPFAM" id="SSF160113">
    <property type="entry name" value="YegP-like"/>
    <property type="match status" value="2"/>
</dbReference>
<dbReference type="Pfam" id="PF07411">
    <property type="entry name" value="DUF1508"/>
    <property type="match status" value="2"/>
</dbReference>
<dbReference type="PANTHER" id="PTHR40606">
    <property type="match status" value="1"/>
</dbReference>
<dbReference type="InterPro" id="IPR051141">
    <property type="entry name" value="UPF0339_domain"/>
</dbReference>
<feature type="domain" description="DUF1508" evidence="1">
    <location>
        <begin position="11"/>
        <end position="53"/>
    </location>
</feature>
<dbReference type="EMBL" id="FOIU01000001">
    <property type="protein sequence ID" value="SEW29395.1"/>
    <property type="molecule type" value="Genomic_DNA"/>
</dbReference>
<evidence type="ECO:0000313" key="3">
    <source>
        <dbReference type="Proteomes" id="UP000199469"/>
    </source>
</evidence>
<dbReference type="InterPro" id="IPR036913">
    <property type="entry name" value="YegP-like_sf"/>
</dbReference>
<feature type="domain" description="DUF1508" evidence="1">
    <location>
        <begin position="61"/>
        <end position="107"/>
    </location>
</feature>
<dbReference type="AlphaFoldDB" id="A0A1I0QR83"/>
<dbReference type="Gene3D" id="2.30.29.80">
    <property type="match status" value="1"/>
</dbReference>
<keyword evidence="3" id="KW-1185">Reference proteome</keyword>
<dbReference type="PANTHER" id="PTHR40606:SF1">
    <property type="entry name" value="UPF0339 PROTEIN YEGP"/>
    <property type="match status" value="1"/>
</dbReference>
<reference evidence="3" key="1">
    <citation type="submission" date="2016-10" db="EMBL/GenBank/DDBJ databases">
        <authorList>
            <person name="Varghese N."/>
            <person name="Submissions S."/>
        </authorList>
    </citation>
    <scope>NUCLEOTIDE SEQUENCE [LARGE SCALE GENOMIC DNA]</scope>
    <source>
        <strain evidence="3">DSM 17724</strain>
    </source>
</reference>
<dbReference type="RefSeq" id="WP_089792102.1">
    <property type="nucleotide sequence ID" value="NZ_FOIU01000001.1"/>
</dbReference>
<dbReference type="OrthoDB" id="9802792at2"/>
<dbReference type="InterPro" id="IPR010879">
    <property type="entry name" value="DUF1508"/>
</dbReference>
<proteinExistence type="predicted"/>
<organism evidence="2 3">
    <name type="scientific">Chryseobacterium wanjuense</name>
    <dbReference type="NCBI Taxonomy" id="356305"/>
    <lineage>
        <taxon>Bacteria</taxon>
        <taxon>Pseudomonadati</taxon>
        <taxon>Bacteroidota</taxon>
        <taxon>Flavobacteriia</taxon>
        <taxon>Flavobacteriales</taxon>
        <taxon>Weeksellaceae</taxon>
        <taxon>Chryseobacterium group</taxon>
        <taxon>Chryseobacterium</taxon>
    </lineage>
</organism>
<protein>
    <recommendedName>
        <fullName evidence="1">DUF1508 domain-containing protein</fullName>
    </recommendedName>
</protein>
<dbReference type="STRING" id="356305.SAMN05421841_2062"/>
<evidence type="ECO:0000259" key="1">
    <source>
        <dbReference type="Pfam" id="PF07411"/>
    </source>
</evidence>
<sequence length="109" mass="12126">MGLFIITKRTNGDYQFNLKAANGQIILTSEGYSTKNSCHRGIQSVIENSQIDSQFDRKTSTNGFYYFILKARNGEIIGVSQMYASEAGRENGIYSVKINAIQSQIADKS</sequence>
<gene>
    <name evidence="2" type="ORF">SAMN05421841_2062</name>
</gene>